<keyword evidence="3" id="KW-1185">Reference proteome</keyword>
<comment type="caution">
    <text evidence="2">The sequence shown here is derived from an EMBL/GenBank/DDBJ whole genome shotgun (WGS) entry which is preliminary data.</text>
</comment>
<dbReference type="Proteomes" id="UP000658793">
    <property type="component" value="Unassembled WGS sequence"/>
</dbReference>
<proteinExistence type="predicted"/>
<gene>
    <name evidence="2" type="ORF">GCM10008015_18060</name>
</gene>
<name>A0ABQ1HHC3_9FLAO</name>
<evidence type="ECO:0000256" key="1">
    <source>
        <dbReference type="SAM" id="Coils"/>
    </source>
</evidence>
<evidence type="ECO:0000313" key="3">
    <source>
        <dbReference type="Proteomes" id="UP000658793"/>
    </source>
</evidence>
<evidence type="ECO:0000313" key="2">
    <source>
        <dbReference type="EMBL" id="GGA77796.1"/>
    </source>
</evidence>
<organism evidence="2 3">
    <name type="scientific">Flavobacterium palustre</name>
    <dbReference type="NCBI Taxonomy" id="1476463"/>
    <lineage>
        <taxon>Bacteria</taxon>
        <taxon>Pseudomonadati</taxon>
        <taxon>Bacteroidota</taxon>
        <taxon>Flavobacteriia</taxon>
        <taxon>Flavobacteriales</taxon>
        <taxon>Flavobacteriaceae</taxon>
        <taxon>Flavobacterium</taxon>
    </lineage>
</organism>
<protein>
    <submittedName>
        <fullName evidence="2">Uncharacterized protein</fullName>
    </submittedName>
</protein>
<keyword evidence="1" id="KW-0175">Coiled coil</keyword>
<sequence length="620" mass="70389">MIFTNFAQTINEGMNMTKNQKPLHSFHIPVMGLAYTIDSPIRVAHYGISSVISIADDELIEKMSAFYHQKFNLPYQEISQKVADYRAKRITSYLNLVDKIVKEKFENFKNELAESKEALEDYINLLPNKSEIKKGLQNLVEEGFHWKENIKNYIEKHLSAGEIDVNIMTKLDKDNFVKNEQLPIIYNDAHAALRGFANSTVNSSIVLSAGMNPRLYSYFENFEDFYPDKNNQLKKKITLKVSDFRSAMIQGNFLAKKGLWVSEYRIESGLNCGGHAFATEGLLLGPIMDEFKQKKEQLVQSAHDLMVKALEQKGMAIPETPLDLKITVQGGVGNSEEHEFLLDHYQVDSVGWGSPFLLVPEATSVDQATRNLLINAKEEDLYLSHISPLGVPFNTLRGTTNEKLKQKRIQENKAGSSCPKKFLALNKDTEGKGICTASKKYQDAKLEELEEKRNTISTENYEKAKQQITEKSCLCVGLANASYLENNIKIKGQDQGVVICPGPNIAYFDQEVSLSKMIQHIYGNATVLRNTNRPNLFIKELKMYIDYLKNDIQAITEEINTAKTKKLESFKNNLLEGIEYYQNLFSTSSNFENIKNDVLNQLNSYKNELFGIEIPRLAVA</sequence>
<accession>A0ABQ1HHC3</accession>
<feature type="coiled-coil region" evidence="1">
    <location>
        <begin position="538"/>
        <end position="565"/>
    </location>
</feature>
<dbReference type="EMBL" id="BMGA01000004">
    <property type="protein sequence ID" value="GGA77796.1"/>
    <property type="molecule type" value="Genomic_DNA"/>
</dbReference>
<reference evidence="3" key="1">
    <citation type="journal article" date="2019" name="Int. J. Syst. Evol. Microbiol.">
        <title>The Global Catalogue of Microorganisms (GCM) 10K type strain sequencing project: providing services to taxonomists for standard genome sequencing and annotation.</title>
        <authorList>
            <consortium name="The Broad Institute Genomics Platform"/>
            <consortium name="The Broad Institute Genome Sequencing Center for Infectious Disease"/>
            <person name="Wu L."/>
            <person name="Ma J."/>
        </authorList>
    </citation>
    <scope>NUCLEOTIDE SEQUENCE [LARGE SCALE GENOMIC DNA]</scope>
    <source>
        <strain evidence="3">CGMCC 1.12811</strain>
    </source>
</reference>